<dbReference type="Pfam" id="PF06283">
    <property type="entry name" value="ThuA"/>
    <property type="match status" value="1"/>
</dbReference>
<dbReference type="InterPro" id="IPR029062">
    <property type="entry name" value="Class_I_gatase-like"/>
</dbReference>
<sequence>MKILCICGDFYHPAAVVKKGLDFLSELNLDIRFLDDTTLGSPHWLKDYDVLILSKANMTVENKSRTWLNDQWEQEIDRFVRSGHKLLVIHSGTAGYDNNRKIRELIGGVFSHHPEQEAISYSASGNKAFMNEVQTFTEKDEQYFMTMDREDIDLILVSTSQQGTQPAGWFLKHDAGEVAVLTPGHNIEVWLNRQFQKILEEILKGWMKG</sequence>
<keyword evidence="3" id="KW-1185">Reference proteome</keyword>
<comment type="caution">
    <text evidence="2">The sequence shown here is derived from an EMBL/GenBank/DDBJ whole genome shotgun (WGS) entry which is preliminary data.</text>
</comment>
<evidence type="ECO:0000313" key="2">
    <source>
        <dbReference type="EMBL" id="MBB6479932.1"/>
    </source>
</evidence>
<dbReference type="Gene3D" id="3.40.50.880">
    <property type="match status" value="1"/>
</dbReference>
<dbReference type="AlphaFoldDB" id="A0A841RC02"/>
<evidence type="ECO:0000313" key="3">
    <source>
        <dbReference type="Proteomes" id="UP000587760"/>
    </source>
</evidence>
<evidence type="ECO:0000259" key="1">
    <source>
        <dbReference type="Pfam" id="PF06283"/>
    </source>
</evidence>
<feature type="domain" description="ThuA-like" evidence="1">
    <location>
        <begin position="28"/>
        <end position="200"/>
    </location>
</feature>
<dbReference type="GO" id="GO:0016740">
    <property type="term" value="F:transferase activity"/>
    <property type="evidence" value="ECO:0007669"/>
    <property type="project" value="UniProtKB-KW"/>
</dbReference>
<dbReference type="Proteomes" id="UP000587760">
    <property type="component" value="Unassembled WGS sequence"/>
</dbReference>
<dbReference type="InterPro" id="IPR029010">
    <property type="entry name" value="ThuA-like"/>
</dbReference>
<keyword evidence="2" id="KW-0808">Transferase</keyword>
<organism evidence="2 3">
    <name type="scientific">Spirochaeta isovalerica</name>
    <dbReference type="NCBI Taxonomy" id="150"/>
    <lineage>
        <taxon>Bacteria</taxon>
        <taxon>Pseudomonadati</taxon>
        <taxon>Spirochaetota</taxon>
        <taxon>Spirochaetia</taxon>
        <taxon>Spirochaetales</taxon>
        <taxon>Spirochaetaceae</taxon>
        <taxon>Spirochaeta</taxon>
    </lineage>
</organism>
<protein>
    <submittedName>
        <fullName evidence="2">Type 1 glutamine amidotransferase</fullName>
    </submittedName>
</protein>
<proteinExistence type="predicted"/>
<dbReference type="SUPFAM" id="SSF52317">
    <property type="entry name" value="Class I glutamine amidotransferase-like"/>
    <property type="match status" value="1"/>
</dbReference>
<gene>
    <name evidence="2" type="ORF">HNR50_001590</name>
</gene>
<accession>A0A841RC02</accession>
<dbReference type="RefSeq" id="WP_184745608.1">
    <property type="nucleotide sequence ID" value="NZ_JACHGJ010000002.1"/>
</dbReference>
<name>A0A841RC02_9SPIO</name>
<reference evidence="2 3" key="1">
    <citation type="submission" date="2020-08" db="EMBL/GenBank/DDBJ databases">
        <title>Genomic Encyclopedia of Type Strains, Phase IV (KMG-IV): sequencing the most valuable type-strain genomes for metagenomic binning, comparative biology and taxonomic classification.</title>
        <authorList>
            <person name="Goeker M."/>
        </authorList>
    </citation>
    <scope>NUCLEOTIDE SEQUENCE [LARGE SCALE GENOMIC DNA]</scope>
    <source>
        <strain evidence="2 3">DSM 2461</strain>
    </source>
</reference>
<keyword evidence="2" id="KW-0315">Glutamine amidotransferase</keyword>
<dbReference type="EMBL" id="JACHGJ010000002">
    <property type="protein sequence ID" value="MBB6479932.1"/>
    <property type="molecule type" value="Genomic_DNA"/>
</dbReference>